<feature type="region of interest" description="Disordered" evidence="8">
    <location>
        <begin position="305"/>
        <end position="344"/>
    </location>
</feature>
<comment type="similarity">
    <text evidence="2">Belongs to the actin-binding proteins ADF family. Twinfilin subfamily.</text>
</comment>
<reference evidence="10 11" key="1">
    <citation type="journal article" date="2018" name="Evol. Lett.">
        <title>Horizontal gene cluster transfer increased hallucinogenic mushroom diversity.</title>
        <authorList>
            <person name="Reynolds H.T."/>
            <person name="Vijayakumar V."/>
            <person name="Gluck-Thaler E."/>
            <person name="Korotkin H.B."/>
            <person name="Matheny P.B."/>
            <person name="Slot J.C."/>
        </authorList>
    </citation>
    <scope>NUCLEOTIDE SEQUENCE [LARGE SCALE GENOMIC DNA]</scope>
    <source>
        <strain evidence="10 11">2629</strain>
    </source>
</reference>
<dbReference type="GO" id="GO:0005737">
    <property type="term" value="C:cytoplasm"/>
    <property type="evidence" value="ECO:0007669"/>
    <property type="project" value="TreeGrafter"/>
</dbReference>
<keyword evidence="4" id="KW-0677">Repeat</keyword>
<dbReference type="PANTHER" id="PTHR13759">
    <property type="entry name" value="TWINFILIN"/>
    <property type="match status" value="1"/>
</dbReference>
<evidence type="ECO:0000256" key="7">
    <source>
        <dbReference type="ARBA" id="ARBA00038532"/>
    </source>
</evidence>
<evidence type="ECO:0000256" key="8">
    <source>
        <dbReference type="SAM" id="MobiDB-lite"/>
    </source>
</evidence>
<sequence>MSASSGIQVSQNLASTFANAVQQQSTRFIKVLIQNESLVHDGSIPSTDSLEDDFAKLLDQEFLSDDIPAYVLVKLATSQEWLFISYVPETAKVRDKMLYASTRASFLKSLGSSQFTDTIFATSKADLTWDAYLAHLKHNAAPNPLSSREQELSDLRAAEASSATYDGSRARVNHIGSGIGLSWSPDVEAAVHDLTHGTGDSVLIVTIDPQTETIIFHSQAQLESSSLNELVPKSDPCYVLFARDQIVGTEQTRQVVFIYSCPSTSPIKHRMLYSSASNTTYHSLKVSLAEEPAITLAPKRIETSDPSELTNQFLETELGYNSSSPPAPTQQKAFARPKGPPRRR</sequence>
<name>A0A409YYN9_9AGAR</name>
<dbReference type="InterPro" id="IPR029006">
    <property type="entry name" value="ADF-H/Gelsolin-like_dom_sf"/>
</dbReference>
<feature type="domain" description="ADF-H" evidence="9">
    <location>
        <begin position="178"/>
        <end position="319"/>
    </location>
</feature>
<dbReference type="InterPro" id="IPR002108">
    <property type="entry name" value="ADF-H"/>
</dbReference>
<evidence type="ECO:0000256" key="3">
    <source>
        <dbReference type="ARBA" id="ARBA00022490"/>
    </source>
</evidence>
<dbReference type="GO" id="GO:0051015">
    <property type="term" value="F:actin filament binding"/>
    <property type="evidence" value="ECO:0007669"/>
    <property type="project" value="TreeGrafter"/>
</dbReference>
<evidence type="ECO:0000256" key="4">
    <source>
        <dbReference type="ARBA" id="ARBA00022737"/>
    </source>
</evidence>
<evidence type="ECO:0000313" key="11">
    <source>
        <dbReference type="Proteomes" id="UP000284842"/>
    </source>
</evidence>
<dbReference type="PROSITE" id="PS51263">
    <property type="entry name" value="ADF_H"/>
    <property type="match status" value="2"/>
</dbReference>
<dbReference type="Pfam" id="PF00241">
    <property type="entry name" value="Cofilin_ADF"/>
    <property type="match status" value="2"/>
</dbReference>
<feature type="domain" description="ADF-H" evidence="9">
    <location>
        <begin position="6"/>
        <end position="137"/>
    </location>
</feature>
<comment type="subcellular location">
    <subcellularLocation>
        <location evidence="1">Cytoplasm</location>
        <location evidence="1">Cytoskeleton</location>
    </subcellularLocation>
</comment>
<protein>
    <recommendedName>
        <fullName evidence="9">ADF-H domain-containing protein</fullName>
    </recommendedName>
</protein>
<evidence type="ECO:0000259" key="9">
    <source>
        <dbReference type="PROSITE" id="PS51263"/>
    </source>
</evidence>
<dbReference type="InterPro" id="IPR028458">
    <property type="entry name" value="Twinfilin"/>
</dbReference>
<keyword evidence="5" id="KW-0009">Actin-binding</keyword>
<evidence type="ECO:0000256" key="6">
    <source>
        <dbReference type="ARBA" id="ARBA00023212"/>
    </source>
</evidence>
<dbReference type="FunFam" id="3.40.20.10:FF:000042">
    <property type="entry name" value="Actin depolymerizing protein"/>
    <property type="match status" value="1"/>
</dbReference>
<dbReference type="Proteomes" id="UP000284842">
    <property type="component" value="Unassembled WGS sequence"/>
</dbReference>
<dbReference type="GO" id="GO:0005884">
    <property type="term" value="C:actin filament"/>
    <property type="evidence" value="ECO:0007669"/>
    <property type="project" value="TreeGrafter"/>
</dbReference>
<dbReference type="Gene3D" id="3.40.20.10">
    <property type="entry name" value="Severin"/>
    <property type="match status" value="2"/>
</dbReference>
<evidence type="ECO:0000256" key="1">
    <source>
        <dbReference type="ARBA" id="ARBA00004245"/>
    </source>
</evidence>
<dbReference type="GO" id="GO:0030042">
    <property type="term" value="P:actin filament depolymerization"/>
    <property type="evidence" value="ECO:0007669"/>
    <property type="project" value="TreeGrafter"/>
</dbReference>
<dbReference type="SUPFAM" id="SSF55753">
    <property type="entry name" value="Actin depolymerizing proteins"/>
    <property type="match status" value="2"/>
</dbReference>
<dbReference type="OrthoDB" id="10006997at2759"/>
<dbReference type="PANTHER" id="PTHR13759:SF1">
    <property type="entry name" value="TWINFILIN"/>
    <property type="match status" value="1"/>
</dbReference>
<gene>
    <name evidence="10" type="ORF">CVT24_010560</name>
</gene>
<dbReference type="FunCoup" id="A0A409YYN9">
    <property type="interactions" value="172"/>
</dbReference>
<evidence type="ECO:0000256" key="5">
    <source>
        <dbReference type="ARBA" id="ARBA00023203"/>
    </source>
</evidence>
<dbReference type="GO" id="GO:0003785">
    <property type="term" value="F:actin monomer binding"/>
    <property type="evidence" value="ECO:0007669"/>
    <property type="project" value="TreeGrafter"/>
</dbReference>
<comment type="subunit">
    <text evidence="7">Interacts with G-actin; ADP-actin form.</text>
</comment>
<dbReference type="SMART" id="SM00102">
    <property type="entry name" value="ADF"/>
    <property type="match status" value="2"/>
</dbReference>
<keyword evidence="6" id="KW-0206">Cytoskeleton</keyword>
<keyword evidence="11" id="KW-1185">Reference proteome</keyword>
<evidence type="ECO:0000313" key="10">
    <source>
        <dbReference type="EMBL" id="PPR08099.1"/>
    </source>
</evidence>
<organism evidence="10 11">
    <name type="scientific">Panaeolus cyanescens</name>
    <dbReference type="NCBI Taxonomy" id="181874"/>
    <lineage>
        <taxon>Eukaryota</taxon>
        <taxon>Fungi</taxon>
        <taxon>Dikarya</taxon>
        <taxon>Basidiomycota</taxon>
        <taxon>Agaricomycotina</taxon>
        <taxon>Agaricomycetes</taxon>
        <taxon>Agaricomycetidae</taxon>
        <taxon>Agaricales</taxon>
        <taxon>Agaricineae</taxon>
        <taxon>Galeropsidaceae</taxon>
        <taxon>Panaeolus</taxon>
    </lineage>
</organism>
<dbReference type="AlphaFoldDB" id="A0A409YYN9"/>
<dbReference type="STRING" id="181874.A0A409YYN9"/>
<accession>A0A409YYN9</accession>
<proteinExistence type="inferred from homology"/>
<dbReference type="EMBL" id="NHTK01000155">
    <property type="protein sequence ID" value="PPR08099.1"/>
    <property type="molecule type" value="Genomic_DNA"/>
</dbReference>
<keyword evidence="3" id="KW-0963">Cytoplasm</keyword>
<feature type="compositionally biased region" description="Polar residues" evidence="8">
    <location>
        <begin position="305"/>
        <end position="332"/>
    </location>
</feature>
<dbReference type="CDD" id="cd11285">
    <property type="entry name" value="ADF_Twf-N_like"/>
    <property type="match status" value="1"/>
</dbReference>
<comment type="caution">
    <text evidence="10">The sequence shown here is derived from an EMBL/GenBank/DDBJ whole genome shotgun (WGS) entry which is preliminary data.</text>
</comment>
<evidence type="ECO:0000256" key="2">
    <source>
        <dbReference type="ARBA" id="ARBA00009557"/>
    </source>
</evidence>
<dbReference type="InParanoid" id="A0A409YYN9"/>
<dbReference type="GO" id="GO:0051016">
    <property type="term" value="P:barbed-end actin filament capping"/>
    <property type="evidence" value="ECO:0007669"/>
    <property type="project" value="TreeGrafter"/>
</dbReference>